<dbReference type="InterPro" id="IPR050204">
    <property type="entry name" value="AraC_XylS_family_regulators"/>
</dbReference>
<evidence type="ECO:0000313" key="6">
    <source>
        <dbReference type="Proteomes" id="UP000317429"/>
    </source>
</evidence>
<keyword evidence="6" id="KW-1185">Reference proteome</keyword>
<dbReference type="Pfam" id="PF12833">
    <property type="entry name" value="HTH_18"/>
    <property type="match status" value="1"/>
</dbReference>
<name>A0A518D8Y5_9BACT</name>
<proteinExistence type="predicted"/>
<gene>
    <name evidence="5" type="ORF">Pla175_13050</name>
</gene>
<organism evidence="5 6">
    <name type="scientific">Pirellulimonas nuda</name>
    <dbReference type="NCBI Taxonomy" id="2528009"/>
    <lineage>
        <taxon>Bacteria</taxon>
        <taxon>Pseudomonadati</taxon>
        <taxon>Planctomycetota</taxon>
        <taxon>Planctomycetia</taxon>
        <taxon>Pirellulales</taxon>
        <taxon>Lacipirellulaceae</taxon>
        <taxon>Pirellulimonas</taxon>
    </lineage>
</organism>
<dbReference type="KEGG" id="pnd:Pla175_13050"/>
<dbReference type="InterPro" id="IPR018062">
    <property type="entry name" value="HTH_AraC-typ_CS"/>
</dbReference>
<evidence type="ECO:0000256" key="1">
    <source>
        <dbReference type="ARBA" id="ARBA00023015"/>
    </source>
</evidence>
<evidence type="ECO:0000256" key="3">
    <source>
        <dbReference type="ARBA" id="ARBA00023163"/>
    </source>
</evidence>
<keyword evidence="2" id="KW-0238">DNA-binding</keyword>
<dbReference type="PROSITE" id="PS01124">
    <property type="entry name" value="HTH_ARAC_FAMILY_2"/>
    <property type="match status" value="1"/>
</dbReference>
<keyword evidence="3" id="KW-0804">Transcription</keyword>
<dbReference type="GO" id="GO:0003700">
    <property type="term" value="F:DNA-binding transcription factor activity"/>
    <property type="evidence" value="ECO:0007669"/>
    <property type="project" value="InterPro"/>
</dbReference>
<dbReference type="GO" id="GO:0043565">
    <property type="term" value="F:sequence-specific DNA binding"/>
    <property type="evidence" value="ECO:0007669"/>
    <property type="project" value="InterPro"/>
</dbReference>
<accession>A0A518D8Y5</accession>
<dbReference type="AlphaFoldDB" id="A0A518D8Y5"/>
<dbReference type="PANTHER" id="PTHR46796">
    <property type="entry name" value="HTH-TYPE TRANSCRIPTIONAL ACTIVATOR RHAS-RELATED"/>
    <property type="match status" value="1"/>
</dbReference>
<feature type="domain" description="HTH araC/xylS-type" evidence="4">
    <location>
        <begin position="271"/>
        <end position="372"/>
    </location>
</feature>
<dbReference type="Gene3D" id="1.10.10.60">
    <property type="entry name" value="Homeodomain-like"/>
    <property type="match status" value="1"/>
</dbReference>
<dbReference type="PROSITE" id="PS00041">
    <property type="entry name" value="HTH_ARAC_FAMILY_1"/>
    <property type="match status" value="1"/>
</dbReference>
<dbReference type="InterPro" id="IPR018060">
    <property type="entry name" value="HTH_AraC"/>
</dbReference>
<dbReference type="EMBL" id="CP036291">
    <property type="protein sequence ID" value="QDU87938.1"/>
    <property type="molecule type" value="Genomic_DNA"/>
</dbReference>
<dbReference type="PANTHER" id="PTHR46796:SF12">
    <property type="entry name" value="HTH-TYPE DNA-BINDING TRANSCRIPTIONAL ACTIVATOR EUTR"/>
    <property type="match status" value="1"/>
</dbReference>
<dbReference type="InterPro" id="IPR009057">
    <property type="entry name" value="Homeodomain-like_sf"/>
</dbReference>
<keyword evidence="1" id="KW-0805">Transcription regulation</keyword>
<evidence type="ECO:0000313" key="5">
    <source>
        <dbReference type="EMBL" id="QDU87938.1"/>
    </source>
</evidence>
<dbReference type="Proteomes" id="UP000317429">
    <property type="component" value="Chromosome"/>
</dbReference>
<sequence length="376" mass="41447">MVLEPGNGRFQKSAAQHSTFADSRHSSAMVLELGYPKDATSDLWLATSMITACEPPRTTSSTVAPIAFEIATGDVDDLSRLYPGWEGRFQQVSAGAFRGNVQVVQGQLIRAFRGTTNQVLLTRGSSQPGWIDFSPITPRNHKSRWQGRQCDPNHLVVRGGQVGVDNVAARDAEIVTLSVPIDLIRRAANSVLRLKGDPARIDWRCLCVEPTALAVLEQLVKRIAARSASDASSSDCYADEQECVVAALNVLSSRNGTCALEPRGNRASLVRRAEEYLRERLASTVGLIDLCEELDVSARTMQYAFRERFGIGPIEYLRMLRLNAVRADLKTARTQGLCVRDVARRWGYRHLSNFAADYKRHFGVLPSKAKSGSLSQ</sequence>
<evidence type="ECO:0000259" key="4">
    <source>
        <dbReference type="PROSITE" id="PS01124"/>
    </source>
</evidence>
<reference evidence="5 6" key="1">
    <citation type="submission" date="2019-02" db="EMBL/GenBank/DDBJ databases">
        <title>Deep-cultivation of Planctomycetes and their phenomic and genomic characterization uncovers novel biology.</title>
        <authorList>
            <person name="Wiegand S."/>
            <person name="Jogler M."/>
            <person name="Boedeker C."/>
            <person name="Pinto D."/>
            <person name="Vollmers J."/>
            <person name="Rivas-Marin E."/>
            <person name="Kohn T."/>
            <person name="Peeters S.H."/>
            <person name="Heuer A."/>
            <person name="Rast P."/>
            <person name="Oberbeckmann S."/>
            <person name="Bunk B."/>
            <person name="Jeske O."/>
            <person name="Meyerdierks A."/>
            <person name="Storesund J.E."/>
            <person name="Kallscheuer N."/>
            <person name="Luecker S."/>
            <person name="Lage O.M."/>
            <person name="Pohl T."/>
            <person name="Merkel B.J."/>
            <person name="Hornburger P."/>
            <person name="Mueller R.-W."/>
            <person name="Bruemmer F."/>
            <person name="Labrenz M."/>
            <person name="Spormann A.M."/>
            <person name="Op den Camp H."/>
            <person name="Overmann J."/>
            <person name="Amann R."/>
            <person name="Jetten M.S.M."/>
            <person name="Mascher T."/>
            <person name="Medema M.H."/>
            <person name="Devos D.P."/>
            <person name="Kaster A.-K."/>
            <person name="Ovreas L."/>
            <person name="Rohde M."/>
            <person name="Galperin M.Y."/>
            <person name="Jogler C."/>
        </authorList>
    </citation>
    <scope>NUCLEOTIDE SEQUENCE [LARGE SCALE GENOMIC DNA]</scope>
    <source>
        <strain evidence="5 6">Pla175</strain>
    </source>
</reference>
<evidence type="ECO:0000256" key="2">
    <source>
        <dbReference type="ARBA" id="ARBA00023125"/>
    </source>
</evidence>
<protein>
    <submittedName>
        <fullName evidence="5">Transcriptional regulator EutR</fullName>
    </submittedName>
</protein>
<dbReference type="SUPFAM" id="SSF46689">
    <property type="entry name" value="Homeodomain-like"/>
    <property type="match status" value="2"/>
</dbReference>
<dbReference type="SMART" id="SM00342">
    <property type="entry name" value="HTH_ARAC"/>
    <property type="match status" value="1"/>
</dbReference>